<evidence type="ECO:0000256" key="2">
    <source>
        <dbReference type="ARBA" id="ARBA00034629"/>
    </source>
</evidence>
<dbReference type="eggNOG" id="KOG1057">
    <property type="taxonomic scope" value="Eukaryota"/>
</dbReference>
<dbReference type="PANTHER" id="PTHR12750:SF9">
    <property type="entry name" value="INOSITOL HEXAKISPHOSPHATE AND DIPHOSPHOINOSITOL-PENTAKISPHOSPHATE KINASE"/>
    <property type="match status" value="1"/>
</dbReference>
<evidence type="ECO:0000313" key="3">
    <source>
        <dbReference type="EMBL" id="EFX83862.1"/>
    </source>
</evidence>
<reference evidence="3 4" key="1">
    <citation type="journal article" date="2011" name="Science">
        <title>The ecoresponsive genome of Daphnia pulex.</title>
        <authorList>
            <person name="Colbourne J.K."/>
            <person name="Pfrender M.E."/>
            <person name="Gilbert D."/>
            <person name="Thomas W.K."/>
            <person name="Tucker A."/>
            <person name="Oakley T.H."/>
            <person name="Tokishita S."/>
            <person name="Aerts A."/>
            <person name="Arnold G.J."/>
            <person name="Basu M.K."/>
            <person name="Bauer D.J."/>
            <person name="Caceres C.E."/>
            <person name="Carmel L."/>
            <person name="Casola C."/>
            <person name="Choi J.H."/>
            <person name="Detter J.C."/>
            <person name="Dong Q."/>
            <person name="Dusheyko S."/>
            <person name="Eads B.D."/>
            <person name="Frohlich T."/>
            <person name="Geiler-Samerotte K.A."/>
            <person name="Gerlach D."/>
            <person name="Hatcher P."/>
            <person name="Jogdeo S."/>
            <person name="Krijgsveld J."/>
            <person name="Kriventseva E.V."/>
            <person name="Kultz D."/>
            <person name="Laforsch C."/>
            <person name="Lindquist E."/>
            <person name="Lopez J."/>
            <person name="Manak J.R."/>
            <person name="Muller J."/>
            <person name="Pangilinan J."/>
            <person name="Patwardhan R.P."/>
            <person name="Pitluck S."/>
            <person name="Pritham E.J."/>
            <person name="Rechtsteiner A."/>
            <person name="Rho M."/>
            <person name="Rogozin I.B."/>
            <person name="Sakarya O."/>
            <person name="Salamov A."/>
            <person name="Schaack S."/>
            <person name="Shapiro H."/>
            <person name="Shiga Y."/>
            <person name="Skalitzky C."/>
            <person name="Smith Z."/>
            <person name="Souvorov A."/>
            <person name="Sung W."/>
            <person name="Tang Z."/>
            <person name="Tsuchiya D."/>
            <person name="Tu H."/>
            <person name="Vos H."/>
            <person name="Wang M."/>
            <person name="Wolf Y.I."/>
            <person name="Yamagata H."/>
            <person name="Yamada T."/>
            <person name="Ye Y."/>
            <person name="Shaw J.R."/>
            <person name="Andrews J."/>
            <person name="Crease T.J."/>
            <person name="Tang H."/>
            <person name="Lucas S.M."/>
            <person name="Robertson H.M."/>
            <person name="Bork P."/>
            <person name="Koonin E.V."/>
            <person name="Zdobnov E.M."/>
            <person name="Grigoriev I.V."/>
            <person name="Lynch M."/>
            <person name="Boore J.L."/>
        </authorList>
    </citation>
    <scope>NUCLEOTIDE SEQUENCE [LARGE SCALE GENOMIC DNA]</scope>
</reference>
<proteinExistence type="predicted"/>
<dbReference type="GO" id="GO:0000829">
    <property type="term" value="F:diphosphoinositol pentakisphosphate kinase activity"/>
    <property type="evidence" value="ECO:0007669"/>
    <property type="project" value="InterPro"/>
</dbReference>
<sequence length="173" mass="19338">MDKYCHKTLIIYGSPTVSELIVSLIDLPQSISFSVGVSFSIVITPSNHVCEAALHVIGNPVQCCVKVYKLVCNLVEIVRSKRDDPKTKSLTYLKIPDIYDCIKYDIQHNQAAQKFNHAQELYIIVKALADILIPQEYGLSDQDKLAIGPGICNPSLRKIPADLQRNIEEDLRA</sequence>
<organism evidence="3 4">
    <name type="scientific">Daphnia pulex</name>
    <name type="common">Water flea</name>
    <dbReference type="NCBI Taxonomy" id="6669"/>
    <lineage>
        <taxon>Eukaryota</taxon>
        <taxon>Metazoa</taxon>
        <taxon>Ecdysozoa</taxon>
        <taxon>Arthropoda</taxon>
        <taxon>Crustacea</taxon>
        <taxon>Branchiopoda</taxon>
        <taxon>Diplostraca</taxon>
        <taxon>Cladocera</taxon>
        <taxon>Anomopoda</taxon>
        <taxon>Daphniidae</taxon>
        <taxon>Daphnia</taxon>
    </lineage>
</organism>
<dbReference type="InterPro" id="IPR037446">
    <property type="entry name" value="His_Pase_VIP1"/>
</dbReference>
<dbReference type="InParanoid" id="E9G9K9"/>
<dbReference type="InterPro" id="IPR029033">
    <property type="entry name" value="His_PPase_superfam"/>
</dbReference>
<name>E9G9K9_DAPPU</name>
<dbReference type="KEGG" id="dpx:DAPPUDRAFT_315386"/>
<protein>
    <submittedName>
        <fullName evidence="3">Uncharacterized protein</fullName>
    </submittedName>
</protein>
<comment type="catalytic activity">
    <reaction evidence="2">
        <text>1D-myo-inositol hexakisphosphate + ATP = 1-diphospho-1D-myo-inositol 2,3,4,5,6-pentakisphosphate + ADP</text>
        <dbReference type="Rhea" id="RHEA:37459"/>
        <dbReference type="ChEBI" id="CHEBI:30616"/>
        <dbReference type="ChEBI" id="CHEBI:58130"/>
        <dbReference type="ChEBI" id="CHEBI:74946"/>
        <dbReference type="ChEBI" id="CHEBI:456216"/>
        <dbReference type="EC" id="2.7.4.24"/>
    </reaction>
    <physiologicalReaction direction="left-to-right" evidence="2">
        <dbReference type="Rhea" id="RHEA:37460"/>
    </physiologicalReaction>
</comment>
<dbReference type="OrthoDB" id="18042at2759"/>
<dbReference type="SUPFAM" id="SSF53254">
    <property type="entry name" value="Phosphoglycerate mutase-like"/>
    <property type="match status" value="1"/>
</dbReference>
<dbReference type="HOGENOM" id="CLU_1549185_0_0_1"/>
<gene>
    <name evidence="3" type="ORF">DAPPUDRAFT_315386</name>
</gene>
<comment type="catalytic activity">
    <reaction evidence="1">
        <text>5-diphospho-1D-myo-inositol 1,2,3,4,6-pentakisphosphate + ATP + H(+) = 1,5-bis(diphospho)-1D-myo-inositol 2,3,4,6-tetrakisphosphate + ADP</text>
        <dbReference type="Rhea" id="RHEA:10276"/>
        <dbReference type="ChEBI" id="CHEBI:15378"/>
        <dbReference type="ChEBI" id="CHEBI:30616"/>
        <dbReference type="ChEBI" id="CHEBI:58628"/>
        <dbReference type="ChEBI" id="CHEBI:77983"/>
        <dbReference type="ChEBI" id="CHEBI:456216"/>
        <dbReference type="EC" id="2.7.4.24"/>
    </reaction>
    <physiologicalReaction direction="left-to-right" evidence="1">
        <dbReference type="Rhea" id="RHEA:10277"/>
    </physiologicalReaction>
</comment>
<keyword evidence="4" id="KW-1185">Reference proteome</keyword>
<dbReference type="Proteomes" id="UP000000305">
    <property type="component" value="Unassembled WGS sequence"/>
</dbReference>
<dbReference type="GO" id="GO:0016791">
    <property type="term" value="F:phosphatase activity"/>
    <property type="evidence" value="ECO:0007669"/>
    <property type="project" value="UniProtKB-ARBA"/>
</dbReference>
<dbReference type="AlphaFoldDB" id="E9G9K9"/>
<evidence type="ECO:0000256" key="1">
    <source>
        <dbReference type="ARBA" id="ARBA00033696"/>
    </source>
</evidence>
<dbReference type="STRING" id="6669.E9G9K9"/>
<accession>E9G9K9</accession>
<evidence type="ECO:0000313" key="4">
    <source>
        <dbReference type="Proteomes" id="UP000000305"/>
    </source>
</evidence>
<dbReference type="EMBL" id="GL732536">
    <property type="protein sequence ID" value="EFX83862.1"/>
    <property type="molecule type" value="Genomic_DNA"/>
</dbReference>
<dbReference type="PANTHER" id="PTHR12750">
    <property type="entry name" value="DIPHOSPHOINOSITOL PENTAKISPHOSPHATE KINASE"/>
    <property type="match status" value="1"/>
</dbReference>